<dbReference type="Proteomes" id="UP001215280">
    <property type="component" value="Unassembled WGS sequence"/>
</dbReference>
<reference evidence="2" key="1">
    <citation type="submission" date="2023-03" db="EMBL/GenBank/DDBJ databases">
        <title>Massive genome expansion in bonnet fungi (Mycena s.s.) driven by repeated elements and novel gene families across ecological guilds.</title>
        <authorList>
            <consortium name="Lawrence Berkeley National Laboratory"/>
            <person name="Harder C.B."/>
            <person name="Miyauchi S."/>
            <person name="Viragh M."/>
            <person name="Kuo A."/>
            <person name="Thoen E."/>
            <person name="Andreopoulos B."/>
            <person name="Lu D."/>
            <person name="Skrede I."/>
            <person name="Drula E."/>
            <person name="Henrissat B."/>
            <person name="Morin E."/>
            <person name="Kohler A."/>
            <person name="Barry K."/>
            <person name="LaButti K."/>
            <person name="Morin E."/>
            <person name="Salamov A."/>
            <person name="Lipzen A."/>
            <person name="Mereny Z."/>
            <person name="Hegedus B."/>
            <person name="Baldrian P."/>
            <person name="Stursova M."/>
            <person name="Weitz H."/>
            <person name="Taylor A."/>
            <person name="Grigoriev I.V."/>
            <person name="Nagy L.G."/>
            <person name="Martin F."/>
            <person name="Kauserud H."/>
        </authorList>
    </citation>
    <scope>NUCLEOTIDE SEQUENCE</scope>
    <source>
        <strain evidence="2">CBHHK188m</strain>
    </source>
</reference>
<keyword evidence="3" id="KW-1185">Reference proteome</keyword>
<comment type="caution">
    <text evidence="2">The sequence shown here is derived from an EMBL/GenBank/DDBJ whole genome shotgun (WGS) entry which is preliminary data.</text>
</comment>
<evidence type="ECO:0000313" key="2">
    <source>
        <dbReference type="EMBL" id="KAJ7767516.1"/>
    </source>
</evidence>
<evidence type="ECO:0000313" key="3">
    <source>
        <dbReference type="Proteomes" id="UP001215280"/>
    </source>
</evidence>
<sequence length="272" mass="29386">MSNSGVRPSSTHTLCSGSSPRCCAITSAILSMCARAEAVVLPAPKKTSRASRYISSRSVGFGKTEESGTPPVAFGSTSIASWELGSSRWTRVQNFSSSRRPTSRVDAADPSARTDSQRLIKARAAFPSRRGNRESMIVSSSLGVGDEIIISCNLCAPKKREGGNAPVRDGTTDLVAKMANPSAATIRPRLGTSRIARWPIHFPGPSDSTSGLRTPRTSLLPRSISLNTTHRPWRIDRTKTPSFHSNVPGWVGEETYDPSKERGSREVSARWM</sequence>
<feature type="region of interest" description="Disordered" evidence="1">
    <location>
        <begin position="93"/>
        <end position="114"/>
    </location>
</feature>
<gene>
    <name evidence="2" type="ORF">DFH07DRAFT_808773</name>
</gene>
<evidence type="ECO:0000256" key="1">
    <source>
        <dbReference type="SAM" id="MobiDB-lite"/>
    </source>
</evidence>
<accession>A0AAD7NMI3</accession>
<feature type="region of interest" description="Disordered" evidence="1">
    <location>
        <begin position="235"/>
        <end position="272"/>
    </location>
</feature>
<feature type="compositionally biased region" description="Basic and acidic residues" evidence="1">
    <location>
        <begin position="257"/>
        <end position="272"/>
    </location>
</feature>
<dbReference type="AlphaFoldDB" id="A0AAD7NMI3"/>
<protein>
    <submittedName>
        <fullName evidence="2">Uncharacterized protein</fullName>
    </submittedName>
</protein>
<proteinExistence type="predicted"/>
<organism evidence="2 3">
    <name type="scientific">Mycena maculata</name>
    <dbReference type="NCBI Taxonomy" id="230809"/>
    <lineage>
        <taxon>Eukaryota</taxon>
        <taxon>Fungi</taxon>
        <taxon>Dikarya</taxon>
        <taxon>Basidiomycota</taxon>
        <taxon>Agaricomycotina</taxon>
        <taxon>Agaricomycetes</taxon>
        <taxon>Agaricomycetidae</taxon>
        <taxon>Agaricales</taxon>
        <taxon>Marasmiineae</taxon>
        <taxon>Mycenaceae</taxon>
        <taxon>Mycena</taxon>
    </lineage>
</organism>
<name>A0AAD7NMI3_9AGAR</name>
<dbReference type="EMBL" id="JARJLG010000030">
    <property type="protein sequence ID" value="KAJ7767516.1"/>
    <property type="molecule type" value="Genomic_DNA"/>
</dbReference>